<keyword evidence="2" id="KW-1133">Transmembrane helix</keyword>
<name>A0A371CVJ2_9APHY</name>
<protein>
    <submittedName>
        <fullName evidence="3">Uncharacterized protein</fullName>
    </submittedName>
</protein>
<dbReference type="EMBL" id="KZ857452">
    <property type="protein sequence ID" value="RDX44298.1"/>
    <property type="molecule type" value="Genomic_DNA"/>
</dbReference>
<evidence type="ECO:0000313" key="3">
    <source>
        <dbReference type="EMBL" id="RDX44298.1"/>
    </source>
</evidence>
<feature type="region of interest" description="Disordered" evidence="1">
    <location>
        <begin position="80"/>
        <end position="209"/>
    </location>
</feature>
<evidence type="ECO:0000256" key="2">
    <source>
        <dbReference type="SAM" id="Phobius"/>
    </source>
</evidence>
<keyword evidence="2" id="KW-0472">Membrane</keyword>
<accession>A0A371CVJ2</accession>
<keyword evidence="4" id="KW-1185">Reference proteome</keyword>
<feature type="compositionally biased region" description="Polar residues" evidence="1">
    <location>
        <begin position="138"/>
        <end position="153"/>
    </location>
</feature>
<feature type="region of interest" description="Disordered" evidence="1">
    <location>
        <begin position="249"/>
        <end position="268"/>
    </location>
</feature>
<evidence type="ECO:0000256" key="1">
    <source>
        <dbReference type="SAM" id="MobiDB-lite"/>
    </source>
</evidence>
<reference evidence="3 4" key="1">
    <citation type="journal article" date="2018" name="Biotechnol. Biofuels">
        <title>Integrative visual omics of the white-rot fungus Polyporus brumalis exposes the biotechnological potential of its oxidative enzymes for delignifying raw plant biomass.</title>
        <authorList>
            <person name="Miyauchi S."/>
            <person name="Rancon A."/>
            <person name="Drula E."/>
            <person name="Hage H."/>
            <person name="Chaduli D."/>
            <person name="Favel A."/>
            <person name="Grisel S."/>
            <person name="Henrissat B."/>
            <person name="Herpoel-Gimbert I."/>
            <person name="Ruiz-Duenas F.J."/>
            <person name="Chevret D."/>
            <person name="Hainaut M."/>
            <person name="Lin J."/>
            <person name="Wang M."/>
            <person name="Pangilinan J."/>
            <person name="Lipzen A."/>
            <person name="Lesage-Meessen L."/>
            <person name="Navarro D."/>
            <person name="Riley R."/>
            <person name="Grigoriev I.V."/>
            <person name="Zhou S."/>
            <person name="Raouche S."/>
            <person name="Rosso M.N."/>
        </authorList>
    </citation>
    <scope>NUCLEOTIDE SEQUENCE [LARGE SCALE GENOMIC DNA]</scope>
    <source>
        <strain evidence="3 4">BRFM 1820</strain>
    </source>
</reference>
<feature type="transmembrane region" description="Helical" evidence="2">
    <location>
        <begin position="20"/>
        <end position="37"/>
    </location>
</feature>
<organism evidence="3 4">
    <name type="scientific">Lentinus brumalis</name>
    <dbReference type="NCBI Taxonomy" id="2498619"/>
    <lineage>
        <taxon>Eukaryota</taxon>
        <taxon>Fungi</taxon>
        <taxon>Dikarya</taxon>
        <taxon>Basidiomycota</taxon>
        <taxon>Agaricomycotina</taxon>
        <taxon>Agaricomycetes</taxon>
        <taxon>Polyporales</taxon>
        <taxon>Polyporaceae</taxon>
        <taxon>Lentinus</taxon>
    </lineage>
</organism>
<sequence>MYELKLVHLDGSTLALLEPLIVLLAAVPILSVMIYVLRPPSLRSPIPHHPHELEKESAPSVPHEHHVEEVALVMPSEHECGTSFESAETIHEAEAPPSVEPATPERESDAPGARLPDISPTPAYSSDPSAAPHGLASEATSSGPDTTNLSYLTPDNDIPPSVPDAAETISEQLDGSSESPERDTSEYAGSLGPLHDDHPSPGAGIPSLAETPFEPLALSAALTHPQAESDGNTQAGFERLYPLKASSICDDEASAGPPVPQDEPEADEAEVENYLDNHAYIMQSALLVDVHGDGEQSASTLYGPDLSSGVHQSYQDDHGEEDRDTEWTSVDHAEEQCRVYRRKSVTASLLKL</sequence>
<feature type="compositionally biased region" description="Polar residues" evidence="1">
    <location>
        <begin position="169"/>
        <end position="178"/>
    </location>
</feature>
<gene>
    <name evidence="3" type="ORF">OH76DRAFT_1421486</name>
</gene>
<keyword evidence="2" id="KW-0812">Transmembrane</keyword>
<feature type="region of interest" description="Disordered" evidence="1">
    <location>
        <begin position="295"/>
        <end position="329"/>
    </location>
</feature>
<dbReference type="AlphaFoldDB" id="A0A371CVJ2"/>
<feature type="compositionally biased region" description="Basic and acidic residues" evidence="1">
    <location>
        <begin position="314"/>
        <end position="329"/>
    </location>
</feature>
<evidence type="ECO:0000313" key="4">
    <source>
        <dbReference type="Proteomes" id="UP000256964"/>
    </source>
</evidence>
<proteinExistence type="predicted"/>
<dbReference type="Proteomes" id="UP000256964">
    <property type="component" value="Unassembled WGS sequence"/>
</dbReference>